<dbReference type="Pfam" id="PF00486">
    <property type="entry name" value="Trans_reg_C"/>
    <property type="match status" value="1"/>
</dbReference>
<name>A0ABQ0P031_9PROT</name>
<evidence type="ECO:0000313" key="8">
    <source>
        <dbReference type="EMBL" id="GBQ07728.1"/>
    </source>
</evidence>
<feature type="domain" description="Response regulatory" evidence="6">
    <location>
        <begin position="6"/>
        <end position="123"/>
    </location>
</feature>
<dbReference type="InterPro" id="IPR036388">
    <property type="entry name" value="WH-like_DNA-bd_sf"/>
</dbReference>
<dbReference type="InterPro" id="IPR001867">
    <property type="entry name" value="OmpR/PhoB-type_DNA-bd"/>
</dbReference>
<evidence type="ECO:0000256" key="4">
    <source>
        <dbReference type="PROSITE-ProRule" id="PRU00169"/>
    </source>
</evidence>
<dbReference type="Pfam" id="PF00072">
    <property type="entry name" value="Response_reg"/>
    <property type="match status" value="1"/>
</dbReference>
<comment type="caution">
    <text evidence="8">The sequence shown here is derived from an EMBL/GenBank/DDBJ whole genome shotgun (WGS) entry which is preliminary data.</text>
</comment>
<dbReference type="PROSITE" id="PS50110">
    <property type="entry name" value="RESPONSE_REGULATORY"/>
    <property type="match status" value="1"/>
</dbReference>
<protein>
    <submittedName>
        <fullName evidence="8">Two component response regulator</fullName>
    </submittedName>
</protein>
<keyword evidence="9" id="KW-1185">Reference proteome</keyword>
<dbReference type="Gene3D" id="1.10.10.10">
    <property type="entry name" value="Winged helix-like DNA-binding domain superfamily/Winged helix DNA-binding domain"/>
    <property type="match status" value="1"/>
</dbReference>
<dbReference type="Proteomes" id="UP001062901">
    <property type="component" value="Unassembled WGS sequence"/>
</dbReference>
<feature type="domain" description="OmpR/PhoB-type" evidence="7">
    <location>
        <begin position="131"/>
        <end position="231"/>
    </location>
</feature>
<evidence type="ECO:0000256" key="1">
    <source>
        <dbReference type="ARBA" id="ARBA00022553"/>
    </source>
</evidence>
<dbReference type="PANTHER" id="PTHR48111:SF40">
    <property type="entry name" value="PHOSPHATE REGULON TRANSCRIPTIONAL REGULATORY PROTEIN PHOB"/>
    <property type="match status" value="1"/>
</dbReference>
<organism evidence="8 9">
    <name type="scientific">Saccharibacter floricola DSM 15669</name>
    <dbReference type="NCBI Taxonomy" id="1123227"/>
    <lineage>
        <taxon>Bacteria</taxon>
        <taxon>Pseudomonadati</taxon>
        <taxon>Pseudomonadota</taxon>
        <taxon>Alphaproteobacteria</taxon>
        <taxon>Acetobacterales</taxon>
        <taxon>Acetobacteraceae</taxon>
        <taxon>Saccharibacter</taxon>
    </lineage>
</organism>
<dbReference type="SUPFAM" id="SSF52172">
    <property type="entry name" value="CheY-like"/>
    <property type="match status" value="1"/>
</dbReference>
<dbReference type="InterPro" id="IPR011006">
    <property type="entry name" value="CheY-like_superfamily"/>
</dbReference>
<dbReference type="EMBL" id="BAQD01000043">
    <property type="protein sequence ID" value="GBQ07728.1"/>
    <property type="molecule type" value="Genomic_DNA"/>
</dbReference>
<evidence type="ECO:0000256" key="2">
    <source>
        <dbReference type="ARBA" id="ARBA00023012"/>
    </source>
</evidence>
<dbReference type="InterPro" id="IPR001789">
    <property type="entry name" value="Sig_transdc_resp-reg_receiver"/>
</dbReference>
<keyword evidence="1 4" id="KW-0597">Phosphoprotein</keyword>
<dbReference type="CDD" id="cd00383">
    <property type="entry name" value="trans_reg_C"/>
    <property type="match status" value="1"/>
</dbReference>
<keyword evidence="2" id="KW-0902">Two-component regulatory system</keyword>
<feature type="DNA-binding region" description="OmpR/PhoB-type" evidence="5">
    <location>
        <begin position="131"/>
        <end position="231"/>
    </location>
</feature>
<dbReference type="RefSeq" id="WP_018979322.1">
    <property type="nucleotide sequence ID" value="NZ_BAQD01000043.1"/>
</dbReference>
<evidence type="ECO:0000259" key="7">
    <source>
        <dbReference type="PROSITE" id="PS51755"/>
    </source>
</evidence>
<accession>A0ABQ0P031</accession>
<sequence>MTGHHFVLVVDNDADVRRELAEHIHREPSLDVIEATALSEARQKVTAGDMRVDALLLDEALPDGDSVEFCMELRQRKIKIPILMMTTSQEEEVIVTGLDAGANDYVIKPLRARELMARLRAQLRTFENSEDVMLDVGPYIFRPAHKQLVDPGRGRRIHLTEKETSILKYLYRVGHKSVSREVLLNEVWGYNAGVTTHTLETHIYRLRQKIEPNAQRNALVVTEGGGYRLNAYAPVSEHR</sequence>
<evidence type="ECO:0000256" key="3">
    <source>
        <dbReference type="ARBA" id="ARBA00023125"/>
    </source>
</evidence>
<proteinExistence type="predicted"/>
<evidence type="ECO:0000256" key="5">
    <source>
        <dbReference type="PROSITE-ProRule" id="PRU01091"/>
    </source>
</evidence>
<dbReference type="InterPro" id="IPR016032">
    <property type="entry name" value="Sig_transdc_resp-reg_C-effctor"/>
</dbReference>
<dbReference type="SUPFAM" id="SSF46894">
    <property type="entry name" value="C-terminal effector domain of the bipartite response regulators"/>
    <property type="match status" value="1"/>
</dbReference>
<keyword evidence="3 5" id="KW-0238">DNA-binding</keyword>
<evidence type="ECO:0000259" key="6">
    <source>
        <dbReference type="PROSITE" id="PS50110"/>
    </source>
</evidence>
<evidence type="ECO:0000313" key="9">
    <source>
        <dbReference type="Proteomes" id="UP001062901"/>
    </source>
</evidence>
<dbReference type="InterPro" id="IPR039420">
    <property type="entry name" value="WalR-like"/>
</dbReference>
<dbReference type="SMART" id="SM00448">
    <property type="entry name" value="REC"/>
    <property type="match status" value="1"/>
</dbReference>
<reference evidence="8" key="1">
    <citation type="submission" date="2013-04" db="EMBL/GenBank/DDBJ databases">
        <title>The genome sequencing project of 58 acetic acid bacteria.</title>
        <authorList>
            <person name="Okamoto-Kainuma A."/>
            <person name="Ishikawa M."/>
            <person name="Umino S."/>
            <person name="Koizumi Y."/>
            <person name="Shiwa Y."/>
            <person name="Yoshikawa H."/>
            <person name="Matsutani M."/>
            <person name="Matsushita K."/>
        </authorList>
    </citation>
    <scope>NUCLEOTIDE SEQUENCE</scope>
    <source>
        <strain evidence="8">DSM 15669</strain>
    </source>
</reference>
<dbReference type="Gene3D" id="3.40.50.2300">
    <property type="match status" value="1"/>
</dbReference>
<gene>
    <name evidence="8" type="ORF">AA15669_1507</name>
</gene>
<dbReference type="PROSITE" id="PS51755">
    <property type="entry name" value="OMPR_PHOB"/>
    <property type="match status" value="1"/>
</dbReference>
<feature type="modified residue" description="4-aspartylphosphate" evidence="4">
    <location>
        <position position="58"/>
    </location>
</feature>
<dbReference type="SMART" id="SM00862">
    <property type="entry name" value="Trans_reg_C"/>
    <property type="match status" value="1"/>
</dbReference>
<dbReference type="PANTHER" id="PTHR48111">
    <property type="entry name" value="REGULATOR OF RPOS"/>
    <property type="match status" value="1"/>
</dbReference>